<dbReference type="OrthoDB" id="2669322at2759"/>
<protein>
    <recommendedName>
        <fullName evidence="4">Helitron helicase-like domain-containing protein</fullName>
    </recommendedName>
</protein>
<sequence length="414" mass="44936">MVLVDREGFKKARYPNVASPVAVVREPGLVEGVPLGHVHDHSGPDVSDSLQVSDSLDVASGGGVIDCGVLKRKVSCVTLDVASPGKNPCKRACTEGMGTSAFDHPDSVCVVTPTCSAPYVPTTAVPMSTTFPQVGTSLPNTGGSPAVHNVGTSRGPVVLDFESGTVRESLQEASEVSAGVQRRPTVASTSAGEANDPNIFVGSGAHGEAQNFTSRGVHGTPVDAGIPVVRGPPQEYRRFGPCNRVCRHCKAIFWDEEKLASSSIRRGAIYHRCCLEGRVKLFTIREYPPLIQQLFSNAHFLDHIRAYNQMFGMTSLGAQIDESVNVGRGPYVFKVSGQIYHQIGRLCPVFGQTPRPDIVQSLITFLDENNAMVQLFRTARDKWLSMTYRLLNYGCSVWERRPSMSYRKLMQLAL</sequence>
<reference evidence="2 3" key="1">
    <citation type="journal article" date="2018" name="Mol. Plant">
        <title>The genome of Artemisia annua provides insight into the evolution of Asteraceae family and artemisinin biosynthesis.</title>
        <authorList>
            <person name="Shen Q."/>
            <person name="Zhang L."/>
            <person name="Liao Z."/>
            <person name="Wang S."/>
            <person name="Yan T."/>
            <person name="Shi P."/>
            <person name="Liu M."/>
            <person name="Fu X."/>
            <person name="Pan Q."/>
            <person name="Wang Y."/>
            <person name="Lv Z."/>
            <person name="Lu X."/>
            <person name="Zhang F."/>
            <person name="Jiang W."/>
            <person name="Ma Y."/>
            <person name="Chen M."/>
            <person name="Hao X."/>
            <person name="Li L."/>
            <person name="Tang Y."/>
            <person name="Lv G."/>
            <person name="Zhou Y."/>
            <person name="Sun X."/>
            <person name="Brodelius P.E."/>
            <person name="Rose J.K.C."/>
            <person name="Tang K."/>
        </authorList>
    </citation>
    <scope>NUCLEOTIDE SEQUENCE [LARGE SCALE GENOMIC DNA]</scope>
    <source>
        <strain evidence="3">cv. Huhao1</strain>
        <tissue evidence="2">Leaf</tissue>
    </source>
</reference>
<feature type="region of interest" description="Disordered" evidence="1">
    <location>
        <begin position="172"/>
        <end position="196"/>
    </location>
</feature>
<evidence type="ECO:0000256" key="1">
    <source>
        <dbReference type="SAM" id="MobiDB-lite"/>
    </source>
</evidence>
<gene>
    <name evidence="2" type="ORF">CTI12_AA080580</name>
</gene>
<dbReference type="PANTHER" id="PTHR45786:SF74">
    <property type="entry name" value="ATP-DEPENDENT DNA HELICASE"/>
    <property type="match status" value="1"/>
</dbReference>
<name>A0A2U1Q359_ARTAN</name>
<accession>A0A2U1Q359</accession>
<keyword evidence="3" id="KW-1185">Reference proteome</keyword>
<dbReference type="PANTHER" id="PTHR45786">
    <property type="entry name" value="DNA BINDING PROTEIN-LIKE"/>
    <property type="match status" value="1"/>
</dbReference>
<evidence type="ECO:0000313" key="3">
    <source>
        <dbReference type="Proteomes" id="UP000245207"/>
    </source>
</evidence>
<dbReference type="EMBL" id="PKPP01000465">
    <property type="protein sequence ID" value="PWA92417.1"/>
    <property type="molecule type" value="Genomic_DNA"/>
</dbReference>
<evidence type="ECO:0000313" key="2">
    <source>
        <dbReference type="EMBL" id="PWA92417.1"/>
    </source>
</evidence>
<dbReference type="Proteomes" id="UP000245207">
    <property type="component" value="Unassembled WGS sequence"/>
</dbReference>
<dbReference type="STRING" id="35608.A0A2U1Q359"/>
<organism evidence="2 3">
    <name type="scientific">Artemisia annua</name>
    <name type="common">Sweet wormwood</name>
    <dbReference type="NCBI Taxonomy" id="35608"/>
    <lineage>
        <taxon>Eukaryota</taxon>
        <taxon>Viridiplantae</taxon>
        <taxon>Streptophyta</taxon>
        <taxon>Embryophyta</taxon>
        <taxon>Tracheophyta</taxon>
        <taxon>Spermatophyta</taxon>
        <taxon>Magnoliopsida</taxon>
        <taxon>eudicotyledons</taxon>
        <taxon>Gunneridae</taxon>
        <taxon>Pentapetalae</taxon>
        <taxon>asterids</taxon>
        <taxon>campanulids</taxon>
        <taxon>Asterales</taxon>
        <taxon>Asteraceae</taxon>
        <taxon>Asteroideae</taxon>
        <taxon>Anthemideae</taxon>
        <taxon>Artemisiinae</taxon>
        <taxon>Artemisia</taxon>
    </lineage>
</organism>
<dbReference type="AlphaFoldDB" id="A0A2U1Q359"/>
<comment type="caution">
    <text evidence="2">The sequence shown here is derived from an EMBL/GenBank/DDBJ whole genome shotgun (WGS) entry which is preliminary data.</text>
</comment>
<proteinExistence type="predicted"/>
<evidence type="ECO:0008006" key="4">
    <source>
        <dbReference type="Google" id="ProtNLM"/>
    </source>
</evidence>